<dbReference type="OrthoDB" id="338425at2"/>
<dbReference type="InterPro" id="IPR016541">
    <property type="entry name" value="UCP008505"/>
</dbReference>
<organism evidence="2 3">
    <name type="scientific">Arachnia propionica</name>
    <dbReference type="NCBI Taxonomy" id="1750"/>
    <lineage>
        <taxon>Bacteria</taxon>
        <taxon>Bacillati</taxon>
        <taxon>Actinomycetota</taxon>
        <taxon>Actinomycetes</taxon>
        <taxon>Propionibacteriales</taxon>
        <taxon>Propionibacteriaceae</taxon>
        <taxon>Arachnia</taxon>
    </lineage>
</organism>
<evidence type="ECO:0000256" key="1">
    <source>
        <dbReference type="SAM" id="MobiDB-lite"/>
    </source>
</evidence>
<dbReference type="Pfam" id="PF14367">
    <property type="entry name" value="DUF4411"/>
    <property type="match status" value="1"/>
</dbReference>
<evidence type="ECO:0000313" key="3">
    <source>
        <dbReference type="Proteomes" id="UP000280819"/>
    </source>
</evidence>
<gene>
    <name evidence="2" type="ORF">EII34_14620</name>
</gene>
<dbReference type="Proteomes" id="UP000280819">
    <property type="component" value="Unassembled WGS sequence"/>
</dbReference>
<dbReference type="EMBL" id="RQZG01000023">
    <property type="protein sequence ID" value="RRD03297.1"/>
    <property type="molecule type" value="Genomic_DNA"/>
</dbReference>
<reference evidence="2 3" key="1">
    <citation type="submission" date="2018-11" db="EMBL/GenBank/DDBJ databases">
        <title>Genomes From Bacteria Associated with the Canine Oral Cavity: a Test Case for Automated Genome-Based Taxonomic Assignment.</title>
        <authorList>
            <person name="Coil D.A."/>
            <person name="Jospin G."/>
            <person name="Darling A.E."/>
            <person name="Wallis C."/>
            <person name="Davis I.J."/>
            <person name="Harris S."/>
            <person name="Eisen J.A."/>
            <person name="Holcombe L.J."/>
            <person name="O'Flynn C."/>
        </authorList>
    </citation>
    <scope>NUCLEOTIDE SEQUENCE [LARGE SCALE GENOMIC DNA]</scope>
    <source>
        <strain evidence="2 3">OH887_COT-365</strain>
    </source>
</reference>
<accession>A0A3P1T1C9</accession>
<evidence type="ECO:0000313" key="2">
    <source>
        <dbReference type="EMBL" id="RRD03297.1"/>
    </source>
</evidence>
<sequence>MFLLDANVFIEAHRFYHAFDLVPSFWAWLERQFRSGGRFRPAGSEGTAPHETNSVLDERCSFA</sequence>
<comment type="caution">
    <text evidence="2">The sequence shown here is derived from an EMBL/GenBank/DDBJ whole genome shotgun (WGS) entry which is preliminary data.</text>
</comment>
<dbReference type="RefSeq" id="WP_124845913.1">
    <property type="nucleotide sequence ID" value="NZ_RQZG01000023.1"/>
</dbReference>
<feature type="region of interest" description="Disordered" evidence="1">
    <location>
        <begin position="38"/>
        <end position="63"/>
    </location>
</feature>
<dbReference type="AlphaFoldDB" id="A0A3P1T1C9"/>
<protein>
    <submittedName>
        <fullName evidence="2">DUF4411 family protein</fullName>
    </submittedName>
</protein>
<proteinExistence type="predicted"/>
<name>A0A3P1T1C9_9ACTN</name>